<protein>
    <recommendedName>
        <fullName evidence="3">Nitroreductase domain-containing protein</fullName>
    </recommendedName>
</protein>
<evidence type="ECO:0000313" key="2">
    <source>
        <dbReference type="Proteomes" id="UP001611383"/>
    </source>
</evidence>
<evidence type="ECO:0000313" key="1">
    <source>
        <dbReference type="EMBL" id="WNG45399.1"/>
    </source>
</evidence>
<dbReference type="InterPro" id="IPR000415">
    <property type="entry name" value="Nitroreductase-like"/>
</dbReference>
<evidence type="ECO:0008006" key="3">
    <source>
        <dbReference type="Google" id="ProtNLM"/>
    </source>
</evidence>
<dbReference type="EMBL" id="CP043494">
    <property type="protein sequence ID" value="WNG45399.1"/>
    <property type="molecule type" value="Genomic_DNA"/>
</dbReference>
<accession>A0ABY9WNM2</accession>
<keyword evidence="2" id="KW-1185">Reference proteome</keyword>
<gene>
    <name evidence="1" type="ORF">F0U60_15785</name>
</gene>
<dbReference type="Gene3D" id="3.40.109.10">
    <property type="entry name" value="NADH Oxidase"/>
    <property type="match status" value="2"/>
</dbReference>
<organism evidence="1 2">
    <name type="scientific">Archangium minus</name>
    <dbReference type="NCBI Taxonomy" id="83450"/>
    <lineage>
        <taxon>Bacteria</taxon>
        <taxon>Pseudomonadati</taxon>
        <taxon>Myxococcota</taxon>
        <taxon>Myxococcia</taxon>
        <taxon>Myxococcales</taxon>
        <taxon>Cystobacterineae</taxon>
        <taxon>Archangiaceae</taxon>
        <taxon>Archangium</taxon>
    </lineage>
</organism>
<sequence>METPTLEKLLREAARDAALSPSSHNAQPCELALLTSDEAHRALAEAGAPLGEGVYAAVALDPARCLCALPAHRTEMLVSGGIYVEALSIALAARGVRADLRWRLGGVPPELVRLLAPWEPLAVLHLTPAPADTEAKALLPLLAARRTNRSPYRSEPLDSTVVESVRAARSRAFPESSEVCGLVTLTEPDVLARAGDLVRRYGALEFTHAAAWHETYAHMRFGPEVIRQAETGLPITHLLAKPLPGWQQALLRAVLSPPSMRVLRPLGLARSMAQQSGTLLERSGMLLYLHFHEENPSEAIQVAAGGRLLALWLALAARGGGLHPVSVMVQHPEPRQRLITELGLPPGRGFFFARVGVPTAELPPAPRRRNAAERVRTV</sequence>
<dbReference type="Proteomes" id="UP001611383">
    <property type="component" value="Chromosome"/>
</dbReference>
<dbReference type="RefSeq" id="WP_395820126.1">
    <property type="nucleotide sequence ID" value="NZ_CP043494.1"/>
</dbReference>
<proteinExistence type="predicted"/>
<dbReference type="SUPFAM" id="SSF55469">
    <property type="entry name" value="FMN-dependent nitroreductase-like"/>
    <property type="match status" value="2"/>
</dbReference>
<reference evidence="1 2" key="1">
    <citation type="submission" date="2019-08" db="EMBL/GenBank/DDBJ databases">
        <title>Archangium and Cystobacter genomes.</title>
        <authorList>
            <person name="Chen I.-C.K."/>
            <person name="Wielgoss S."/>
        </authorList>
    </citation>
    <scope>NUCLEOTIDE SEQUENCE [LARGE SCALE GENOMIC DNA]</scope>
    <source>
        <strain evidence="1 2">Cbm 6</strain>
    </source>
</reference>
<name>A0ABY9WNM2_9BACT</name>